<accession>A0A6T9Y070</accession>
<proteinExistence type="predicted"/>
<feature type="transmembrane region" description="Helical" evidence="1">
    <location>
        <begin position="6"/>
        <end position="24"/>
    </location>
</feature>
<dbReference type="AlphaFoldDB" id="A0A6T9Y070"/>
<gene>
    <name evidence="2" type="ORF">ALFOR1_31036</name>
</gene>
<name>A0A6T9Y070_ALTMA</name>
<keyword evidence="1" id="KW-0812">Transmembrane</keyword>
<evidence type="ECO:0000256" key="1">
    <source>
        <dbReference type="SAM" id="Phobius"/>
    </source>
</evidence>
<dbReference type="EMBL" id="LR812090">
    <property type="protein sequence ID" value="CAB9494092.1"/>
    <property type="molecule type" value="Genomic_DNA"/>
</dbReference>
<keyword evidence="1" id="KW-1133">Transmembrane helix</keyword>
<protein>
    <submittedName>
        <fullName evidence="2">Uncharacterized protein</fullName>
    </submittedName>
</protein>
<keyword evidence="1" id="KW-0472">Membrane</keyword>
<sequence length="223" mass="25817">MTEWGYGLVVLVHGLIAAYLLTYIKKKASDLATKENLEDLKLQLHETTTVVKSTEQHIMSDVWVAQKRWEIKKEFYSNALANFEIILDALKVVENSLKPSENDRPQPSKTLVSEKEKMIKSANSMLENEVKTIGTLFLDKEVLSAIDRYLKAEERRQAKIDLELLDPDCTDPSVGEEYHSWSSYICHQLAECIEAHRLLVEYAREDLQVMWQSDNRHSKNYDK</sequence>
<evidence type="ECO:0000313" key="2">
    <source>
        <dbReference type="EMBL" id="CAB9494092.1"/>
    </source>
</evidence>
<evidence type="ECO:0000313" key="3">
    <source>
        <dbReference type="Proteomes" id="UP000509458"/>
    </source>
</evidence>
<dbReference type="RefSeq" id="WP_075177965.1">
    <property type="nucleotide sequence ID" value="NZ_JBMQEZ010000001.1"/>
</dbReference>
<reference evidence="2 3" key="1">
    <citation type="submission" date="2020-06" db="EMBL/GenBank/DDBJ databases">
        <authorList>
            <person name="Duchaud E."/>
        </authorList>
    </citation>
    <scope>NUCLEOTIDE SEQUENCE [LARGE SCALE GENOMIC DNA]</scope>
    <source>
        <strain evidence="2">Alteromonas fortis</strain>
    </source>
</reference>
<dbReference type="Proteomes" id="UP000509458">
    <property type="component" value="Chromosome"/>
</dbReference>
<organism evidence="2 3">
    <name type="scientific">Alteromonas macleodii</name>
    <name type="common">Pseudoalteromonas macleodii</name>
    <dbReference type="NCBI Taxonomy" id="28108"/>
    <lineage>
        <taxon>Bacteria</taxon>
        <taxon>Pseudomonadati</taxon>
        <taxon>Pseudomonadota</taxon>
        <taxon>Gammaproteobacteria</taxon>
        <taxon>Alteromonadales</taxon>
        <taxon>Alteromonadaceae</taxon>
        <taxon>Alteromonas/Salinimonas group</taxon>
        <taxon>Alteromonas</taxon>
    </lineage>
</organism>